<comment type="caution">
    <text evidence="1">The sequence shown here is derived from an EMBL/GenBank/DDBJ whole genome shotgun (WGS) entry which is preliminary data.</text>
</comment>
<dbReference type="RefSeq" id="WP_408085350.1">
    <property type="nucleotide sequence ID" value="NZ_JBELPZ010000012.1"/>
</dbReference>
<proteinExistence type="predicted"/>
<dbReference type="InterPro" id="IPR026341">
    <property type="entry name" value="T9SS_type_B"/>
</dbReference>
<sequence length="81" mass="9448">YFTPNGDGYHDYWNITGLDASARIYIFDRYGKLLKQISPDGIGWDGTFNGQPVPSDDYWFLVEYTEGDQSKEFRSHFAIKR</sequence>
<feature type="non-terminal residue" evidence="1">
    <location>
        <position position="1"/>
    </location>
</feature>
<dbReference type="Proteomes" id="UP001629156">
    <property type="component" value="Unassembled WGS sequence"/>
</dbReference>
<dbReference type="EMBL" id="JBELPZ010000012">
    <property type="protein sequence ID" value="MFL9845081.1"/>
    <property type="molecule type" value="Genomic_DNA"/>
</dbReference>
<gene>
    <name evidence="1" type="ORF">ABS766_11680</name>
</gene>
<protein>
    <submittedName>
        <fullName evidence="1">T9SS type B sorting domain-containing protein</fullName>
    </submittedName>
</protein>
<accession>A0ABW8YXM0</accession>
<evidence type="ECO:0000313" key="1">
    <source>
        <dbReference type="EMBL" id="MFL9845081.1"/>
    </source>
</evidence>
<reference evidence="1 2" key="1">
    <citation type="submission" date="2024-06" db="EMBL/GenBank/DDBJ databases">
        <authorList>
            <person name="Kaempfer P."/>
            <person name="Viver T."/>
        </authorList>
    </citation>
    <scope>NUCLEOTIDE SEQUENCE [LARGE SCALE GENOMIC DNA]</scope>
    <source>
        <strain evidence="1 2">ST-119</strain>
    </source>
</reference>
<keyword evidence="2" id="KW-1185">Reference proteome</keyword>
<dbReference type="NCBIfam" id="TIGR04131">
    <property type="entry name" value="Bac_Flav_CTERM"/>
    <property type="match status" value="1"/>
</dbReference>
<organism evidence="1 2">
    <name type="scientific">Flavobacterium rhizosphaerae</name>
    <dbReference type="NCBI Taxonomy" id="3163298"/>
    <lineage>
        <taxon>Bacteria</taxon>
        <taxon>Pseudomonadati</taxon>
        <taxon>Bacteroidota</taxon>
        <taxon>Flavobacteriia</taxon>
        <taxon>Flavobacteriales</taxon>
        <taxon>Flavobacteriaceae</taxon>
        <taxon>Flavobacterium</taxon>
    </lineage>
</organism>
<dbReference type="Pfam" id="PF13585">
    <property type="entry name" value="CHU_C"/>
    <property type="match status" value="1"/>
</dbReference>
<evidence type="ECO:0000313" key="2">
    <source>
        <dbReference type="Proteomes" id="UP001629156"/>
    </source>
</evidence>
<name>A0ABW8YXM0_9FLAO</name>